<proteinExistence type="predicted"/>
<gene>
    <name evidence="2" type="ORF">ARMSODRAFT_981419</name>
</gene>
<evidence type="ECO:0000313" key="2">
    <source>
        <dbReference type="EMBL" id="PBK61668.1"/>
    </source>
</evidence>
<dbReference type="AlphaFoldDB" id="A0A2H3B6M1"/>
<reference evidence="3" key="1">
    <citation type="journal article" date="2017" name="Nat. Ecol. Evol.">
        <title>Genome expansion and lineage-specific genetic innovations in the forest pathogenic fungi Armillaria.</title>
        <authorList>
            <person name="Sipos G."/>
            <person name="Prasanna A.N."/>
            <person name="Walter M.C."/>
            <person name="O'Connor E."/>
            <person name="Balint B."/>
            <person name="Krizsan K."/>
            <person name="Kiss B."/>
            <person name="Hess J."/>
            <person name="Varga T."/>
            <person name="Slot J."/>
            <person name="Riley R."/>
            <person name="Boka B."/>
            <person name="Rigling D."/>
            <person name="Barry K."/>
            <person name="Lee J."/>
            <person name="Mihaltcheva S."/>
            <person name="LaButti K."/>
            <person name="Lipzen A."/>
            <person name="Waldron R."/>
            <person name="Moloney N.M."/>
            <person name="Sperisen C."/>
            <person name="Kredics L."/>
            <person name="Vagvoelgyi C."/>
            <person name="Patrignani A."/>
            <person name="Fitzpatrick D."/>
            <person name="Nagy I."/>
            <person name="Doyle S."/>
            <person name="Anderson J.B."/>
            <person name="Grigoriev I.V."/>
            <person name="Gueldener U."/>
            <person name="Muensterkoetter M."/>
            <person name="Nagy L.G."/>
        </authorList>
    </citation>
    <scope>NUCLEOTIDE SEQUENCE [LARGE SCALE GENOMIC DNA]</scope>
    <source>
        <strain evidence="3">28-4</strain>
    </source>
</reference>
<keyword evidence="3" id="KW-1185">Reference proteome</keyword>
<protein>
    <submittedName>
        <fullName evidence="2">Uncharacterized protein</fullName>
    </submittedName>
</protein>
<name>A0A2H3B6M1_9AGAR</name>
<evidence type="ECO:0000313" key="3">
    <source>
        <dbReference type="Proteomes" id="UP000218334"/>
    </source>
</evidence>
<dbReference type="EMBL" id="KZ293474">
    <property type="protein sequence ID" value="PBK61668.1"/>
    <property type="molecule type" value="Genomic_DNA"/>
</dbReference>
<feature type="coiled-coil region" evidence="1">
    <location>
        <begin position="71"/>
        <end position="144"/>
    </location>
</feature>
<keyword evidence="1" id="KW-0175">Coiled coil</keyword>
<accession>A0A2H3B6M1</accession>
<sequence>MLGPNKYHQSATSEPYESALISDEYKALTDEWIAAEERYDEAVSRHEEWKTARAKEAWTEKLRVKEEAPAAKLEALRQQELEKEKEQLQLEAKEEQQQLDLKQKELEEATAKAALEAAMVKKALDDLVKAKEKEDEDNEKLLAAARIVLSGKDGNSELDLMDPKTVAMAELRKRRKIAERKKAGGEDDGNASAGLLRPKHLKMDPEPMAQDKVFTGSGHCGKCHTDKATVLSVAEFIYASSVTLKRRDSSAVEGPSILELLQDISLRLTCLEDKVDAVMGCMEDLVDDYDVDNKVKYPEDFISKSIQAKFEASRLELWKTGDIYCEVLHEVAKHRLDRDMALSSDLPLRMDNPYEILNKSFWIGSIGTTGLCDKMLAHNKFLQAY</sequence>
<organism evidence="2 3">
    <name type="scientific">Armillaria solidipes</name>
    <dbReference type="NCBI Taxonomy" id="1076256"/>
    <lineage>
        <taxon>Eukaryota</taxon>
        <taxon>Fungi</taxon>
        <taxon>Dikarya</taxon>
        <taxon>Basidiomycota</taxon>
        <taxon>Agaricomycotina</taxon>
        <taxon>Agaricomycetes</taxon>
        <taxon>Agaricomycetidae</taxon>
        <taxon>Agaricales</taxon>
        <taxon>Marasmiineae</taxon>
        <taxon>Physalacriaceae</taxon>
        <taxon>Armillaria</taxon>
    </lineage>
</organism>
<evidence type="ECO:0000256" key="1">
    <source>
        <dbReference type="SAM" id="Coils"/>
    </source>
</evidence>
<dbReference type="Proteomes" id="UP000218334">
    <property type="component" value="Unassembled WGS sequence"/>
</dbReference>